<evidence type="ECO:0000313" key="1">
    <source>
        <dbReference type="EMBL" id="KAH7283233.1"/>
    </source>
</evidence>
<organism evidence="1 2">
    <name type="scientific">Ceratopteris richardii</name>
    <name type="common">Triangle waterfern</name>
    <dbReference type="NCBI Taxonomy" id="49495"/>
    <lineage>
        <taxon>Eukaryota</taxon>
        <taxon>Viridiplantae</taxon>
        <taxon>Streptophyta</taxon>
        <taxon>Embryophyta</taxon>
        <taxon>Tracheophyta</taxon>
        <taxon>Polypodiopsida</taxon>
        <taxon>Polypodiidae</taxon>
        <taxon>Polypodiales</taxon>
        <taxon>Pteridineae</taxon>
        <taxon>Pteridaceae</taxon>
        <taxon>Parkerioideae</taxon>
        <taxon>Ceratopteris</taxon>
    </lineage>
</organism>
<accession>A0A8T2QIL9</accession>
<dbReference type="InterPro" id="IPR037219">
    <property type="entry name" value="Peptidase_M41-like"/>
</dbReference>
<sequence>MQIAVDGVRFTYTEPFLAMHCAIAVLTIMCKQIQIAREIAISHASPRLGLYPMLWKDKFDPPLPPDEVDLIPKNWDKPGNRIANMTMELSEMFTREVTRYVDEAEDEAMWALSMNRHILDRVASELLERISMNGEEVGVLIKSMNPVMLPDYMDPRLYETSSSDPNEHRYKSATRFEELDIWQAAFPAC</sequence>
<proteinExistence type="predicted"/>
<evidence type="ECO:0000313" key="2">
    <source>
        <dbReference type="Proteomes" id="UP000825935"/>
    </source>
</evidence>
<dbReference type="GO" id="GO:0005524">
    <property type="term" value="F:ATP binding"/>
    <property type="evidence" value="ECO:0007669"/>
    <property type="project" value="InterPro"/>
</dbReference>
<dbReference type="EMBL" id="CM035440">
    <property type="protein sequence ID" value="KAH7283233.1"/>
    <property type="molecule type" value="Genomic_DNA"/>
</dbReference>
<dbReference type="GO" id="GO:0004176">
    <property type="term" value="F:ATP-dependent peptidase activity"/>
    <property type="evidence" value="ECO:0007669"/>
    <property type="project" value="InterPro"/>
</dbReference>
<dbReference type="OMA" id="CIIAREM"/>
<name>A0A8T2QIL9_CERRI</name>
<gene>
    <name evidence="1" type="ORF">KP509_35G066800</name>
</gene>
<dbReference type="AlphaFoldDB" id="A0A8T2QIL9"/>
<protein>
    <submittedName>
        <fullName evidence="1">Uncharacterized protein</fullName>
    </submittedName>
</protein>
<dbReference type="GO" id="GO:0006508">
    <property type="term" value="P:proteolysis"/>
    <property type="evidence" value="ECO:0007669"/>
    <property type="project" value="InterPro"/>
</dbReference>
<dbReference type="Proteomes" id="UP000825935">
    <property type="component" value="Chromosome 35"/>
</dbReference>
<comment type="caution">
    <text evidence="1">The sequence shown here is derived from an EMBL/GenBank/DDBJ whole genome shotgun (WGS) entry which is preliminary data.</text>
</comment>
<dbReference type="SUPFAM" id="SSF140990">
    <property type="entry name" value="FtsH protease domain-like"/>
    <property type="match status" value="1"/>
</dbReference>
<dbReference type="GO" id="GO:0004222">
    <property type="term" value="F:metalloendopeptidase activity"/>
    <property type="evidence" value="ECO:0007669"/>
    <property type="project" value="InterPro"/>
</dbReference>
<dbReference type="Gene3D" id="1.20.58.760">
    <property type="entry name" value="Peptidase M41"/>
    <property type="match status" value="1"/>
</dbReference>
<reference evidence="1" key="1">
    <citation type="submission" date="2021-08" db="EMBL/GenBank/DDBJ databases">
        <title>WGS assembly of Ceratopteris richardii.</title>
        <authorList>
            <person name="Marchant D.B."/>
            <person name="Chen G."/>
            <person name="Jenkins J."/>
            <person name="Shu S."/>
            <person name="Leebens-Mack J."/>
            <person name="Grimwood J."/>
            <person name="Schmutz J."/>
            <person name="Soltis P."/>
            <person name="Soltis D."/>
            <person name="Chen Z.-H."/>
        </authorList>
    </citation>
    <scope>NUCLEOTIDE SEQUENCE</scope>
    <source>
        <strain evidence="1">Whitten #5841</strain>
        <tissue evidence="1">Leaf</tissue>
    </source>
</reference>
<dbReference type="OrthoDB" id="1737404at2759"/>
<keyword evidence="2" id="KW-1185">Reference proteome</keyword>